<protein>
    <recommendedName>
        <fullName evidence="2">histidine kinase</fullName>
        <ecNumber evidence="2">2.7.13.3</ecNumber>
    </recommendedName>
</protein>
<keyword evidence="3" id="KW-0808">Transferase</keyword>
<dbReference type="CDD" id="cd16917">
    <property type="entry name" value="HATPase_UhpB-NarQ-NarX-like"/>
    <property type="match status" value="1"/>
</dbReference>
<keyword evidence="8" id="KW-1185">Reference proteome</keyword>
<proteinExistence type="predicted"/>
<sequence length="117" mass="13383">MPIQTYFLLQKIDNIDKLLPKENALHLYRIIQEILSNIIKHSNAKSVSISISKKENRIETIIEDNGEGFELSEKLNSNTSLGMKTLFERARIIKSKLQFNSSTNKGTTMKLVTPVNY</sequence>
<accession>A0ABM9PN26</accession>
<dbReference type="InterPro" id="IPR050482">
    <property type="entry name" value="Sensor_HK_TwoCompSys"/>
</dbReference>
<keyword evidence="4" id="KW-0418">Kinase</keyword>
<dbReference type="EMBL" id="CAXJRC010000024">
    <property type="protein sequence ID" value="CAL2107134.1"/>
    <property type="molecule type" value="Genomic_DNA"/>
</dbReference>
<name>A0ABM9PN26_9FLAO</name>
<evidence type="ECO:0000259" key="6">
    <source>
        <dbReference type="SMART" id="SM00387"/>
    </source>
</evidence>
<dbReference type="InterPro" id="IPR003594">
    <property type="entry name" value="HATPase_dom"/>
</dbReference>
<evidence type="ECO:0000256" key="1">
    <source>
        <dbReference type="ARBA" id="ARBA00000085"/>
    </source>
</evidence>
<comment type="catalytic activity">
    <reaction evidence="1">
        <text>ATP + protein L-histidine = ADP + protein N-phospho-L-histidine.</text>
        <dbReference type="EC" id="2.7.13.3"/>
    </reaction>
</comment>
<evidence type="ECO:0000256" key="4">
    <source>
        <dbReference type="ARBA" id="ARBA00022777"/>
    </source>
</evidence>
<evidence type="ECO:0000313" key="8">
    <source>
        <dbReference type="Proteomes" id="UP001497602"/>
    </source>
</evidence>
<dbReference type="SUPFAM" id="SSF55874">
    <property type="entry name" value="ATPase domain of HSP90 chaperone/DNA topoisomerase II/histidine kinase"/>
    <property type="match status" value="1"/>
</dbReference>
<evidence type="ECO:0000256" key="2">
    <source>
        <dbReference type="ARBA" id="ARBA00012438"/>
    </source>
</evidence>
<dbReference type="SMART" id="SM00387">
    <property type="entry name" value="HATPase_c"/>
    <property type="match status" value="1"/>
</dbReference>
<reference evidence="7 8" key="1">
    <citation type="submission" date="2024-05" db="EMBL/GenBank/DDBJ databases">
        <authorList>
            <person name="Duchaud E."/>
        </authorList>
    </citation>
    <scope>NUCLEOTIDE SEQUENCE [LARGE SCALE GENOMIC DNA]</scope>
    <source>
        <strain evidence="7">Ena-SAMPLE-TAB-13-05-2024-13:56:06:370-140305</strain>
    </source>
</reference>
<keyword evidence="5" id="KW-0902">Two-component regulatory system</keyword>
<feature type="domain" description="Histidine kinase/HSP90-like ATPase" evidence="6">
    <location>
        <begin position="22"/>
        <end position="117"/>
    </location>
</feature>
<organism evidence="7 8">
    <name type="scientific">Tenacibaculum vairaonense</name>
    <dbReference type="NCBI Taxonomy" id="3137860"/>
    <lineage>
        <taxon>Bacteria</taxon>
        <taxon>Pseudomonadati</taxon>
        <taxon>Bacteroidota</taxon>
        <taxon>Flavobacteriia</taxon>
        <taxon>Flavobacteriales</taxon>
        <taxon>Flavobacteriaceae</taxon>
        <taxon>Tenacibaculum</taxon>
    </lineage>
</organism>
<comment type="caution">
    <text evidence="7">The sequence shown here is derived from an EMBL/GenBank/DDBJ whole genome shotgun (WGS) entry which is preliminary data.</text>
</comment>
<evidence type="ECO:0000256" key="3">
    <source>
        <dbReference type="ARBA" id="ARBA00022679"/>
    </source>
</evidence>
<dbReference type="PANTHER" id="PTHR24421:SF10">
    <property type="entry name" value="NITRATE_NITRITE SENSOR PROTEIN NARQ"/>
    <property type="match status" value="1"/>
</dbReference>
<evidence type="ECO:0000313" key="7">
    <source>
        <dbReference type="EMBL" id="CAL2107134.1"/>
    </source>
</evidence>
<dbReference type="Gene3D" id="3.30.565.10">
    <property type="entry name" value="Histidine kinase-like ATPase, C-terminal domain"/>
    <property type="match status" value="1"/>
</dbReference>
<dbReference type="PANTHER" id="PTHR24421">
    <property type="entry name" value="NITRATE/NITRITE SENSOR PROTEIN NARX-RELATED"/>
    <property type="match status" value="1"/>
</dbReference>
<dbReference type="RefSeq" id="WP_348738795.1">
    <property type="nucleotide sequence ID" value="NZ_CAXJRC010000024.1"/>
</dbReference>
<dbReference type="Proteomes" id="UP001497602">
    <property type="component" value="Unassembled WGS sequence"/>
</dbReference>
<dbReference type="InterPro" id="IPR036890">
    <property type="entry name" value="HATPase_C_sf"/>
</dbReference>
<evidence type="ECO:0000256" key="5">
    <source>
        <dbReference type="ARBA" id="ARBA00023012"/>
    </source>
</evidence>
<dbReference type="Pfam" id="PF02518">
    <property type="entry name" value="HATPase_c"/>
    <property type="match status" value="1"/>
</dbReference>
<gene>
    <name evidence="7" type="ORF">T190115A13A_310002</name>
</gene>
<dbReference type="EC" id="2.7.13.3" evidence="2"/>